<feature type="region of interest" description="Disordered" evidence="1">
    <location>
        <begin position="9"/>
        <end position="60"/>
    </location>
</feature>
<evidence type="ECO:0000313" key="3">
    <source>
        <dbReference type="Proteomes" id="UP001183615"/>
    </source>
</evidence>
<evidence type="ECO:0000313" key="2">
    <source>
        <dbReference type="EMBL" id="MDT0445175.1"/>
    </source>
</evidence>
<dbReference type="RefSeq" id="WP_311619388.1">
    <property type="nucleotide sequence ID" value="NZ_JAVREV010000012.1"/>
</dbReference>
<proteinExistence type="predicted"/>
<sequence length="355" mass="36927">MGAGALLLISGCSDDSGSGEGSGEESAETTGDGGAAAEPTALTLDTTTQSSTWTDDSDAAHDVEITPVGLARGDAADLERIQLPDDMEGLVPYYLTVSYTPTGAALPEGDLDGFNVVGADGWPGERMTVMSGFSYDGAESPLPAACDAEAPERLAAGETVEVCQIHMVPPGLAPATVSYVDDGTGPLLWPVEASEPEGGEGGESGAVLPAGESVDTTWQNSDEQDIPLNVTPVGVTAGSAADLSDWDVDTEGKVPYYVTFEYRNDSPELDLYPDMQENVELRTVSGQEATKVLLLDVYGREVEQCPARVPDEMAAPGATVTQCSIHMLQEGDVPASLSFGPRGADHVYWYAPEAG</sequence>
<keyword evidence="3" id="KW-1185">Reference proteome</keyword>
<feature type="compositionally biased region" description="Low complexity" evidence="1">
    <location>
        <begin position="35"/>
        <end position="54"/>
    </location>
</feature>
<gene>
    <name evidence="2" type="ORF">RM779_21600</name>
</gene>
<name>A0ABU2SAN6_9ACTN</name>
<protein>
    <recommendedName>
        <fullName evidence="4">Lipoprotein</fullName>
    </recommendedName>
</protein>
<comment type="caution">
    <text evidence="2">The sequence shown here is derived from an EMBL/GenBank/DDBJ whole genome shotgun (WGS) entry which is preliminary data.</text>
</comment>
<dbReference type="EMBL" id="JAVREV010000012">
    <property type="protein sequence ID" value="MDT0445175.1"/>
    <property type="molecule type" value="Genomic_DNA"/>
</dbReference>
<dbReference type="Proteomes" id="UP001183615">
    <property type="component" value="Unassembled WGS sequence"/>
</dbReference>
<evidence type="ECO:0000256" key="1">
    <source>
        <dbReference type="SAM" id="MobiDB-lite"/>
    </source>
</evidence>
<reference evidence="3" key="1">
    <citation type="submission" date="2023-07" db="EMBL/GenBank/DDBJ databases">
        <title>30 novel species of actinomycetes from the DSMZ collection.</title>
        <authorList>
            <person name="Nouioui I."/>
        </authorList>
    </citation>
    <scope>NUCLEOTIDE SEQUENCE [LARGE SCALE GENOMIC DNA]</scope>
    <source>
        <strain evidence="3">DSM 41886</strain>
    </source>
</reference>
<accession>A0ABU2SAN6</accession>
<organism evidence="2 3">
    <name type="scientific">Streptomyces johnsoniae</name>
    <dbReference type="NCBI Taxonomy" id="3075532"/>
    <lineage>
        <taxon>Bacteria</taxon>
        <taxon>Bacillati</taxon>
        <taxon>Actinomycetota</taxon>
        <taxon>Actinomycetes</taxon>
        <taxon>Kitasatosporales</taxon>
        <taxon>Streptomycetaceae</taxon>
        <taxon>Streptomyces</taxon>
    </lineage>
</organism>
<evidence type="ECO:0008006" key="4">
    <source>
        <dbReference type="Google" id="ProtNLM"/>
    </source>
</evidence>